<evidence type="ECO:0000313" key="1">
    <source>
        <dbReference type="EMBL" id="MBW0522986.1"/>
    </source>
</evidence>
<evidence type="ECO:0000313" key="2">
    <source>
        <dbReference type="Proteomes" id="UP000765509"/>
    </source>
</evidence>
<protein>
    <submittedName>
        <fullName evidence="1">Uncharacterized protein</fullName>
    </submittedName>
</protein>
<comment type="caution">
    <text evidence="1">The sequence shown here is derived from an EMBL/GenBank/DDBJ whole genome shotgun (WGS) entry which is preliminary data.</text>
</comment>
<dbReference type="OrthoDB" id="2506816at2759"/>
<gene>
    <name evidence="1" type="ORF">O181_062701</name>
</gene>
<dbReference type="AlphaFoldDB" id="A0A9Q3HYN9"/>
<dbReference type="EMBL" id="AVOT02029953">
    <property type="protein sequence ID" value="MBW0522986.1"/>
    <property type="molecule type" value="Genomic_DNA"/>
</dbReference>
<name>A0A9Q3HYN9_9BASI</name>
<dbReference type="Proteomes" id="UP000765509">
    <property type="component" value="Unassembled WGS sequence"/>
</dbReference>
<organism evidence="1 2">
    <name type="scientific">Austropuccinia psidii MF-1</name>
    <dbReference type="NCBI Taxonomy" id="1389203"/>
    <lineage>
        <taxon>Eukaryota</taxon>
        <taxon>Fungi</taxon>
        <taxon>Dikarya</taxon>
        <taxon>Basidiomycota</taxon>
        <taxon>Pucciniomycotina</taxon>
        <taxon>Pucciniomycetes</taxon>
        <taxon>Pucciniales</taxon>
        <taxon>Sphaerophragmiaceae</taxon>
        <taxon>Austropuccinia</taxon>
    </lineage>
</organism>
<reference evidence="1" key="1">
    <citation type="submission" date="2021-03" db="EMBL/GenBank/DDBJ databases">
        <title>Draft genome sequence of rust myrtle Austropuccinia psidii MF-1, a brazilian biotype.</title>
        <authorList>
            <person name="Quecine M.C."/>
            <person name="Pachon D.M.R."/>
            <person name="Bonatelli M.L."/>
            <person name="Correr F.H."/>
            <person name="Franceschini L.M."/>
            <person name="Leite T.F."/>
            <person name="Margarido G.R.A."/>
            <person name="Almeida C.A."/>
            <person name="Ferrarezi J.A."/>
            <person name="Labate C.A."/>
        </authorList>
    </citation>
    <scope>NUCLEOTIDE SEQUENCE</scope>
    <source>
        <strain evidence="1">MF-1</strain>
    </source>
</reference>
<sequence length="190" mass="20942">MDHFLATLVRKDASSVVIVILQTIDDSTESLLSKNNPSPESLFSAIKLRCNSSSRLDKLDTVRHLIASFKDTSSQNTAEWLNLHQEIFAKLVKWEVSLDELYGLLLQANSADATSGFVVPVAVVYHNESISAVAYTPPTWYYQQPVASHNPIFQAPQPASGSPSNPNIPDHVIRRAANIRICGQSKVLID</sequence>
<keyword evidence="2" id="KW-1185">Reference proteome</keyword>
<accession>A0A9Q3HYN9</accession>
<proteinExistence type="predicted"/>